<keyword evidence="1" id="KW-1133">Transmembrane helix</keyword>
<gene>
    <name evidence="2" type="ORF">SSLN_LOCUS2002</name>
</gene>
<keyword evidence="3" id="KW-1185">Reference proteome</keyword>
<feature type="transmembrane region" description="Helical" evidence="1">
    <location>
        <begin position="30"/>
        <end position="53"/>
    </location>
</feature>
<protein>
    <submittedName>
        <fullName evidence="2">Uncharacterized protein</fullName>
    </submittedName>
</protein>
<name>A0A3P7DJL0_SCHSO</name>
<dbReference type="Proteomes" id="UP000275846">
    <property type="component" value="Unassembled WGS sequence"/>
</dbReference>
<keyword evidence="1" id="KW-0812">Transmembrane</keyword>
<dbReference type="EMBL" id="UYSU01012283">
    <property type="protein sequence ID" value="VDL88387.1"/>
    <property type="molecule type" value="Genomic_DNA"/>
</dbReference>
<sequence length="118" mass="13556">MRKRFLRITSSSIPWDVVAVHLPLVHPFHVVSLLLLLTIFLVGSTWTCGVWPMSCPSLSPVPWGPLPMHKLYFLISQNPTMIRMSQLQRELTIWPSLTARSRLFHLNQSTVLNGRAKR</sequence>
<reference evidence="2 3" key="1">
    <citation type="submission" date="2018-11" db="EMBL/GenBank/DDBJ databases">
        <authorList>
            <consortium name="Pathogen Informatics"/>
        </authorList>
    </citation>
    <scope>NUCLEOTIDE SEQUENCE [LARGE SCALE GENOMIC DNA]</scope>
    <source>
        <strain evidence="2 3">NST_G2</strain>
    </source>
</reference>
<evidence type="ECO:0000256" key="1">
    <source>
        <dbReference type="SAM" id="Phobius"/>
    </source>
</evidence>
<evidence type="ECO:0000313" key="3">
    <source>
        <dbReference type="Proteomes" id="UP000275846"/>
    </source>
</evidence>
<proteinExistence type="predicted"/>
<dbReference type="AlphaFoldDB" id="A0A3P7DJL0"/>
<accession>A0A3P7DJL0</accession>
<keyword evidence="1" id="KW-0472">Membrane</keyword>
<evidence type="ECO:0000313" key="2">
    <source>
        <dbReference type="EMBL" id="VDL88387.1"/>
    </source>
</evidence>
<organism evidence="2 3">
    <name type="scientific">Schistocephalus solidus</name>
    <name type="common">Tapeworm</name>
    <dbReference type="NCBI Taxonomy" id="70667"/>
    <lineage>
        <taxon>Eukaryota</taxon>
        <taxon>Metazoa</taxon>
        <taxon>Spiralia</taxon>
        <taxon>Lophotrochozoa</taxon>
        <taxon>Platyhelminthes</taxon>
        <taxon>Cestoda</taxon>
        <taxon>Eucestoda</taxon>
        <taxon>Diphyllobothriidea</taxon>
        <taxon>Diphyllobothriidae</taxon>
        <taxon>Schistocephalus</taxon>
    </lineage>
</organism>